<feature type="compositionally biased region" description="Basic and acidic residues" evidence="1">
    <location>
        <begin position="91"/>
        <end position="104"/>
    </location>
</feature>
<accession>A0A3R8CXM2</accession>
<dbReference type="AlphaFoldDB" id="A0A3R8CXM2"/>
<sequence>MADHNWNESGAALDAPLPPPPPPPPPPSQGRLEDGNKQKKRLIQSLNPTSKAKKRTDFREILTLFHDESMDIDQIQKIWSSLYQTTLVESQEDHKKHRQQEQHGLKRKKPGKPGNDHGPLSTRGLGGVSRHGNLSQDHYKRARQSSTISLDSSESGKTSRLGNRFPKNITKASKLLQKFGGRT</sequence>
<feature type="compositionally biased region" description="Polar residues" evidence="1">
    <location>
        <begin position="144"/>
        <end position="161"/>
    </location>
</feature>
<evidence type="ECO:0008006" key="4">
    <source>
        <dbReference type="Google" id="ProtNLM"/>
    </source>
</evidence>
<gene>
    <name evidence="2" type="ORF">DD237_002998</name>
</gene>
<dbReference type="EMBL" id="QKXF01000124">
    <property type="protein sequence ID" value="RQM16221.1"/>
    <property type="molecule type" value="Genomic_DNA"/>
</dbReference>
<organism evidence="2 3">
    <name type="scientific">Peronospora effusa</name>
    <dbReference type="NCBI Taxonomy" id="542832"/>
    <lineage>
        <taxon>Eukaryota</taxon>
        <taxon>Sar</taxon>
        <taxon>Stramenopiles</taxon>
        <taxon>Oomycota</taxon>
        <taxon>Peronosporomycetes</taxon>
        <taxon>Peronosporales</taxon>
        <taxon>Peronosporaceae</taxon>
        <taxon>Peronospora</taxon>
    </lineage>
</organism>
<protein>
    <recommendedName>
        <fullName evidence="4">FH2 domain-containing protein</fullName>
    </recommendedName>
</protein>
<evidence type="ECO:0000313" key="2">
    <source>
        <dbReference type="EMBL" id="RQM16221.1"/>
    </source>
</evidence>
<name>A0A3R8CXM2_9STRA</name>
<dbReference type="SUPFAM" id="SSF101447">
    <property type="entry name" value="Formin homology 2 domain (FH2 domain)"/>
    <property type="match status" value="1"/>
</dbReference>
<comment type="caution">
    <text evidence="2">The sequence shown here is derived from an EMBL/GenBank/DDBJ whole genome shotgun (WGS) entry which is preliminary data.</text>
</comment>
<feature type="region of interest" description="Disordered" evidence="1">
    <location>
        <begin position="89"/>
        <end position="183"/>
    </location>
</feature>
<feature type="compositionally biased region" description="Pro residues" evidence="1">
    <location>
        <begin position="16"/>
        <end position="28"/>
    </location>
</feature>
<proteinExistence type="predicted"/>
<dbReference type="Proteomes" id="UP000286097">
    <property type="component" value="Unassembled WGS sequence"/>
</dbReference>
<feature type="region of interest" description="Disordered" evidence="1">
    <location>
        <begin position="1"/>
        <end position="56"/>
    </location>
</feature>
<dbReference type="VEuPathDB" id="FungiDB:DD237_002998"/>
<reference evidence="2 3" key="1">
    <citation type="submission" date="2018-06" db="EMBL/GenBank/DDBJ databases">
        <title>Comparative genomics of downy mildews reveals potential adaptations to biotrophy.</title>
        <authorList>
            <person name="Fletcher K."/>
            <person name="Klosterman S.J."/>
            <person name="Derevnina L."/>
            <person name="Martin F."/>
            <person name="Koike S."/>
            <person name="Reyes Chin-Wo S."/>
            <person name="Mou B."/>
            <person name="Michelmore R."/>
        </authorList>
    </citation>
    <scope>NUCLEOTIDE SEQUENCE [LARGE SCALE GENOMIC DNA]</scope>
    <source>
        <strain evidence="2 3">R13</strain>
    </source>
</reference>
<evidence type="ECO:0000256" key="1">
    <source>
        <dbReference type="SAM" id="MobiDB-lite"/>
    </source>
</evidence>
<evidence type="ECO:0000313" key="3">
    <source>
        <dbReference type="Proteomes" id="UP000286097"/>
    </source>
</evidence>